<reference evidence="3" key="2">
    <citation type="submission" date="2023-05" db="EMBL/GenBank/DDBJ databases">
        <authorList>
            <person name="Schelkunov M.I."/>
        </authorList>
    </citation>
    <scope>NUCLEOTIDE SEQUENCE</scope>
    <source>
        <strain evidence="3">Hsosn_3</strain>
        <tissue evidence="3">Leaf</tissue>
    </source>
</reference>
<organism evidence="3 4">
    <name type="scientific">Heracleum sosnowskyi</name>
    <dbReference type="NCBI Taxonomy" id="360622"/>
    <lineage>
        <taxon>Eukaryota</taxon>
        <taxon>Viridiplantae</taxon>
        <taxon>Streptophyta</taxon>
        <taxon>Embryophyta</taxon>
        <taxon>Tracheophyta</taxon>
        <taxon>Spermatophyta</taxon>
        <taxon>Magnoliopsida</taxon>
        <taxon>eudicotyledons</taxon>
        <taxon>Gunneridae</taxon>
        <taxon>Pentapetalae</taxon>
        <taxon>asterids</taxon>
        <taxon>campanulids</taxon>
        <taxon>Apiales</taxon>
        <taxon>Apiaceae</taxon>
        <taxon>Apioideae</taxon>
        <taxon>apioid superclade</taxon>
        <taxon>Tordylieae</taxon>
        <taxon>Tordyliinae</taxon>
        <taxon>Heracleum</taxon>
    </lineage>
</organism>
<dbReference type="Proteomes" id="UP001237642">
    <property type="component" value="Unassembled WGS sequence"/>
</dbReference>
<sequence>MKLFALFLIVFLLLQVFAEALPPSDDQDSSELMDDAGIEASLRKGYHLNKKINCSYACARRCRKSSRKNVCHRACKTCCARCHCVPPGTYGNKSVCPCYAKLTTHRHQPKCP</sequence>
<evidence type="ECO:0000256" key="2">
    <source>
        <dbReference type="SAM" id="SignalP"/>
    </source>
</evidence>
<protein>
    <submittedName>
        <fullName evidence="3">Gibberellin-regulated protein 9</fullName>
    </submittedName>
</protein>
<dbReference type="PANTHER" id="PTHR23201">
    <property type="entry name" value="EXTENSIN, PROLINE-RICH PROTEIN"/>
    <property type="match status" value="1"/>
</dbReference>
<dbReference type="Pfam" id="PF02704">
    <property type="entry name" value="GASA"/>
    <property type="match status" value="1"/>
</dbReference>
<comment type="caution">
    <text evidence="3">The sequence shown here is derived from an EMBL/GenBank/DDBJ whole genome shotgun (WGS) entry which is preliminary data.</text>
</comment>
<dbReference type="PANTHER" id="PTHR23201:SF20">
    <property type="entry name" value="GIBBERELLIN-REGULATED PROTEIN 9-LIKE"/>
    <property type="match status" value="1"/>
</dbReference>
<evidence type="ECO:0000256" key="1">
    <source>
        <dbReference type="ARBA" id="ARBA00010582"/>
    </source>
</evidence>
<feature type="signal peptide" evidence="2">
    <location>
        <begin position="1"/>
        <end position="20"/>
    </location>
</feature>
<evidence type="ECO:0000313" key="3">
    <source>
        <dbReference type="EMBL" id="KAK1403666.1"/>
    </source>
</evidence>
<reference evidence="3" key="1">
    <citation type="submission" date="2023-02" db="EMBL/GenBank/DDBJ databases">
        <title>Genome of toxic invasive species Heracleum sosnowskyi carries increased number of genes despite the absence of recent whole-genome duplications.</title>
        <authorList>
            <person name="Schelkunov M."/>
            <person name="Shtratnikova V."/>
            <person name="Makarenko M."/>
            <person name="Klepikova A."/>
            <person name="Omelchenko D."/>
            <person name="Novikova G."/>
            <person name="Obukhova E."/>
            <person name="Bogdanov V."/>
            <person name="Penin A."/>
            <person name="Logacheva M."/>
        </authorList>
    </citation>
    <scope>NUCLEOTIDE SEQUENCE</scope>
    <source>
        <strain evidence="3">Hsosn_3</strain>
        <tissue evidence="3">Leaf</tissue>
    </source>
</reference>
<dbReference type="InterPro" id="IPR003854">
    <property type="entry name" value="GASA"/>
</dbReference>
<accession>A0AAD8NCW7</accession>
<gene>
    <name evidence="3" type="ORF">POM88_003271</name>
</gene>
<dbReference type="EMBL" id="JAUIZM010000001">
    <property type="protein sequence ID" value="KAK1403666.1"/>
    <property type="molecule type" value="Genomic_DNA"/>
</dbReference>
<proteinExistence type="inferred from homology"/>
<keyword evidence="4" id="KW-1185">Reference proteome</keyword>
<comment type="similarity">
    <text evidence="1">Belongs to the GASA family.</text>
</comment>
<evidence type="ECO:0000313" key="4">
    <source>
        <dbReference type="Proteomes" id="UP001237642"/>
    </source>
</evidence>
<feature type="chain" id="PRO_5042110692" evidence="2">
    <location>
        <begin position="21"/>
        <end position="112"/>
    </location>
</feature>
<keyword evidence="2" id="KW-0732">Signal</keyword>
<name>A0AAD8NCW7_9APIA</name>
<dbReference type="AlphaFoldDB" id="A0AAD8NCW7"/>